<name>H8Z5N6_9GAMM</name>
<keyword evidence="6 9" id="KW-0472">Membrane</keyword>
<dbReference type="InterPro" id="IPR003400">
    <property type="entry name" value="ExbD"/>
</dbReference>
<evidence type="ECO:0000256" key="4">
    <source>
        <dbReference type="ARBA" id="ARBA00022692"/>
    </source>
</evidence>
<dbReference type="Pfam" id="PF02472">
    <property type="entry name" value="ExbD"/>
    <property type="match status" value="1"/>
</dbReference>
<dbReference type="Gene3D" id="3.30.420.270">
    <property type="match status" value="1"/>
</dbReference>
<comment type="subcellular location">
    <subcellularLocation>
        <location evidence="1">Cell membrane</location>
        <topology evidence="1">Single-pass membrane protein</topology>
    </subcellularLocation>
    <subcellularLocation>
        <location evidence="7">Cell membrane</location>
        <topology evidence="7">Single-pass type II membrane protein</topology>
    </subcellularLocation>
</comment>
<reference evidence="11" key="1">
    <citation type="submission" date="2011-06" db="EMBL/GenBank/DDBJ databases">
        <authorList>
            <consortium name="US DOE Joint Genome Institute (JGI-PGF)"/>
            <person name="Lucas S."/>
            <person name="Han J."/>
            <person name="Lapidus A."/>
            <person name="Cheng J.-F."/>
            <person name="Goodwin L."/>
            <person name="Pitluck S."/>
            <person name="Peters L."/>
            <person name="Land M.L."/>
            <person name="Hauser L."/>
            <person name="Vogl K."/>
            <person name="Liu Z."/>
            <person name="Overmann J."/>
            <person name="Frigaard N.-U."/>
            <person name="Bryant D.A."/>
            <person name="Woyke T.J."/>
        </authorList>
    </citation>
    <scope>NUCLEOTIDE SEQUENCE [LARGE SCALE GENOMIC DNA]</scope>
    <source>
        <strain evidence="11">970</strain>
    </source>
</reference>
<evidence type="ECO:0000256" key="5">
    <source>
        <dbReference type="ARBA" id="ARBA00022989"/>
    </source>
</evidence>
<dbReference type="GO" id="GO:0005886">
    <property type="term" value="C:plasma membrane"/>
    <property type="evidence" value="ECO:0007669"/>
    <property type="project" value="UniProtKB-SubCell"/>
</dbReference>
<evidence type="ECO:0000256" key="1">
    <source>
        <dbReference type="ARBA" id="ARBA00004162"/>
    </source>
</evidence>
<evidence type="ECO:0000256" key="7">
    <source>
        <dbReference type="RuleBase" id="RU003879"/>
    </source>
</evidence>
<gene>
    <name evidence="10" type="ORF">Thi970DRAFT_04260</name>
</gene>
<keyword evidence="7" id="KW-0653">Protein transport</keyword>
<evidence type="ECO:0000313" key="11">
    <source>
        <dbReference type="Proteomes" id="UP000002964"/>
    </source>
</evidence>
<dbReference type="AlphaFoldDB" id="H8Z5N6"/>
<feature type="region of interest" description="Disordered" evidence="8">
    <location>
        <begin position="141"/>
        <end position="174"/>
    </location>
</feature>
<dbReference type="eggNOG" id="COG0848">
    <property type="taxonomic scope" value="Bacteria"/>
</dbReference>
<reference evidence="10 11" key="2">
    <citation type="submission" date="2011-11" db="EMBL/GenBank/DDBJ databases">
        <authorList>
            <consortium name="US DOE Joint Genome Institute"/>
            <person name="Lucas S."/>
            <person name="Han J."/>
            <person name="Lapidus A."/>
            <person name="Cheng J.-F."/>
            <person name="Goodwin L."/>
            <person name="Pitluck S."/>
            <person name="Peters L."/>
            <person name="Ovchinnikova G."/>
            <person name="Zhang X."/>
            <person name="Detter J.C."/>
            <person name="Han C."/>
            <person name="Tapia R."/>
            <person name="Land M."/>
            <person name="Hauser L."/>
            <person name="Kyrpides N."/>
            <person name="Ivanova N."/>
            <person name="Pagani I."/>
            <person name="Vogl K."/>
            <person name="Liu Z."/>
            <person name="Overmann J."/>
            <person name="Frigaard N.-U."/>
            <person name="Bryant D."/>
            <person name="Woyke T."/>
        </authorList>
    </citation>
    <scope>NUCLEOTIDE SEQUENCE [LARGE SCALE GENOMIC DNA]</scope>
    <source>
        <strain evidence="10 11">970</strain>
    </source>
</reference>
<evidence type="ECO:0000256" key="8">
    <source>
        <dbReference type="SAM" id="MobiDB-lite"/>
    </source>
</evidence>
<dbReference type="OrthoDB" id="9793581at2"/>
<dbReference type="GO" id="GO:0022857">
    <property type="term" value="F:transmembrane transporter activity"/>
    <property type="evidence" value="ECO:0007669"/>
    <property type="project" value="InterPro"/>
</dbReference>
<evidence type="ECO:0000256" key="3">
    <source>
        <dbReference type="ARBA" id="ARBA00022475"/>
    </source>
</evidence>
<evidence type="ECO:0000313" key="10">
    <source>
        <dbReference type="EMBL" id="EIC20606.1"/>
    </source>
</evidence>
<evidence type="ECO:0000256" key="6">
    <source>
        <dbReference type="ARBA" id="ARBA00023136"/>
    </source>
</evidence>
<dbReference type="GO" id="GO:0015031">
    <property type="term" value="P:protein transport"/>
    <property type="evidence" value="ECO:0007669"/>
    <property type="project" value="UniProtKB-KW"/>
</dbReference>
<protein>
    <submittedName>
        <fullName evidence="10">Biopolymer transport protein</fullName>
    </submittedName>
</protein>
<dbReference type="PANTHER" id="PTHR30558:SF3">
    <property type="entry name" value="BIOPOLYMER TRANSPORT PROTEIN EXBD-RELATED"/>
    <property type="match status" value="1"/>
</dbReference>
<comment type="similarity">
    <text evidence="2 7">Belongs to the ExbD/TolR family.</text>
</comment>
<dbReference type="HOGENOM" id="CLU_085305_3_3_6"/>
<feature type="transmembrane region" description="Helical" evidence="9">
    <location>
        <begin position="15"/>
        <end position="35"/>
    </location>
</feature>
<evidence type="ECO:0000256" key="9">
    <source>
        <dbReference type="SAM" id="Phobius"/>
    </source>
</evidence>
<keyword evidence="5 9" id="KW-1133">Transmembrane helix</keyword>
<sequence>MNLRPHPPQPADLNLTPLVDVVFLLLLFFMISTTFEQQRELPIALPEAKGQPAQKTDRKPLAIGIDRNSHYVVDGQPLDPGSAEQTRERLIIALRHASASSKNRSLLIEADAQTPHQAVMRVLDAAQEVGLTQLAFAATHMPDAENRDTPSAPAMPDPAETTPAQADSPPLPPQ</sequence>
<evidence type="ECO:0000256" key="2">
    <source>
        <dbReference type="ARBA" id="ARBA00005811"/>
    </source>
</evidence>
<organism evidence="10 11">
    <name type="scientific">Thiorhodovibrio frisius</name>
    <dbReference type="NCBI Taxonomy" id="631362"/>
    <lineage>
        <taxon>Bacteria</taxon>
        <taxon>Pseudomonadati</taxon>
        <taxon>Pseudomonadota</taxon>
        <taxon>Gammaproteobacteria</taxon>
        <taxon>Chromatiales</taxon>
        <taxon>Chromatiaceae</taxon>
        <taxon>Thiorhodovibrio</taxon>
    </lineage>
</organism>
<dbReference type="PANTHER" id="PTHR30558">
    <property type="entry name" value="EXBD MEMBRANE COMPONENT OF PMF-DRIVEN MACROMOLECULE IMPORT SYSTEM"/>
    <property type="match status" value="1"/>
</dbReference>
<keyword evidence="7" id="KW-0813">Transport</keyword>
<proteinExistence type="inferred from homology"/>
<accession>H8Z5N6</accession>
<keyword evidence="3" id="KW-1003">Cell membrane</keyword>
<keyword evidence="11" id="KW-1185">Reference proteome</keyword>
<dbReference type="RefSeq" id="WP_009151009.1">
    <property type="nucleotide sequence ID" value="NZ_CP121471.1"/>
</dbReference>
<keyword evidence="4 7" id="KW-0812">Transmembrane</keyword>
<dbReference type="EMBL" id="JH603170">
    <property type="protein sequence ID" value="EIC20606.1"/>
    <property type="molecule type" value="Genomic_DNA"/>
</dbReference>
<dbReference type="Proteomes" id="UP000002964">
    <property type="component" value="Unassembled WGS sequence"/>
</dbReference>
<dbReference type="STRING" id="631362.Thi970DRAFT_04260"/>